<dbReference type="EMBL" id="PJQY01000227">
    <property type="protein sequence ID" value="PQQ15591.1"/>
    <property type="molecule type" value="Genomic_DNA"/>
</dbReference>
<dbReference type="AlphaFoldDB" id="A0A314ZFE9"/>
<feature type="region of interest" description="Disordered" evidence="1">
    <location>
        <begin position="61"/>
        <end position="84"/>
    </location>
</feature>
<dbReference type="Proteomes" id="UP000250321">
    <property type="component" value="Unassembled WGS sequence"/>
</dbReference>
<keyword evidence="2" id="KW-0418">Kinase</keyword>
<accession>A0A314ZFE9</accession>
<proteinExistence type="predicted"/>
<sequence length="84" mass="9422">MDGGDGTMRLGALNLKPDRVGGLDSGPDVSVSSPVTRQKAAAAKQFIENHYKNYLQGLQDRKERRRALQRKAQEDQIPTEEQER</sequence>
<comment type="caution">
    <text evidence="2">The sequence shown here is derived from an EMBL/GenBank/DDBJ whole genome shotgun (WGS) entry which is preliminary data.</text>
</comment>
<dbReference type="GO" id="GO:0016301">
    <property type="term" value="F:kinase activity"/>
    <property type="evidence" value="ECO:0007669"/>
    <property type="project" value="UniProtKB-KW"/>
</dbReference>
<evidence type="ECO:0000313" key="3">
    <source>
        <dbReference type="Proteomes" id="UP000250321"/>
    </source>
</evidence>
<feature type="region of interest" description="Disordered" evidence="1">
    <location>
        <begin position="1"/>
        <end position="34"/>
    </location>
</feature>
<keyword evidence="3" id="KW-1185">Reference proteome</keyword>
<protein>
    <submittedName>
        <fullName evidence="2">Serine/threonine-protein kinase tricorner</fullName>
    </submittedName>
</protein>
<dbReference type="STRING" id="2094558.A0A314ZFE9"/>
<evidence type="ECO:0000256" key="1">
    <source>
        <dbReference type="SAM" id="MobiDB-lite"/>
    </source>
</evidence>
<gene>
    <name evidence="2" type="ORF">Pyn_28984</name>
</gene>
<organism evidence="2 3">
    <name type="scientific">Prunus yedoensis var. nudiflora</name>
    <dbReference type="NCBI Taxonomy" id="2094558"/>
    <lineage>
        <taxon>Eukaryota</taxon>
        <taxon>Viridiplantae</taxon>
        <taxon>Streptophyta</taxon>
        <taxon>Embryophyta</taxon>
        <taxon>Tracheophyta</taxon>
        <taxon>Spermatophyta</taxon>
        <taxon>Magnoliopsida</taxon>
        <taxon>eudicotyledons</taxon>
        <taxon>Gunneridae</taxon>
        <taxon>Pentapetalae</taxon>
        <taxon>rosids</taxon>
        <taxon>fabids</taxon>
        <taxon>Rosales</taxon>
        <taxon>Rosaceae</taxon>
        <taxon>Amygdaloideae</taxon>
        <taxon>Amygdaleae</taxon>
        <taxon>Prunus</taxon>
    </lineage>
</organism>
<reference evidence="2 3" key="1">
    <citation type="submission" date="2018-02" db="EMBL/GenBank/DDBJ databases">
        <title>Draft genome of wild Prunus yedoensis var. nudiflora.</title>
        <authorList>
            <person name="Baek S."/>
            <person name="Kim J.-H."/>
            <person name="Choi K."/>
            <person name="Kim G.-B."/>
            <person name="Cho A."/>
            <person name="Jang H."/>
            <person name="Shin C.-H."/>
            <person name="Yu H.-J."/>
            <person name="Mun J.-H."/>
        </authorList>
    </citation>
    <scope>NUCLEOTIDE SEQUENCE [LARGE SCALE GENOMIC DNA]</scope>
    <source>
        <strain evidence="3">cv. Jeju island</strain>
        <tissue evidence="2">Leaf</tissue>
    </source>
</reference>
<feature type="compositionally biased region" description="Low complexity" evidence="1">
    <location>
        <begin position="22"/>
        <end position="34"/>
    </location>
</feature>
<evidence type="ECO:0000313" key="2">
    <source>
        <dbReference type="EMBL" id="PQQ15591.1"/>
    </source>
</evidence>
<keyword evidence="2" id="KW-0808">Transferase</keyword>
<dbReference type="OrthoDB" id="1935454at2759"/>
<name>A0A314ZFE9_PRUYE</name>